<reference evidence="2 5" key="2">
    <citation type="submission" date="2019-08" db="EMBL/GenBank/DDBJ databases">
        <title>The genome sequence of a newly discovered highly antifungal drug resistant Aspergillus species, Aspergillus tanneri NIH 1004.</title>
        <authorList>
            <person name="Mounaud S."/>
            <person name="Singh I."/>
            <person name="Joardar V."/>
            <person name="Pakala S."/>
            <person name="Pakala S."/>
            <person name="Venepally P."/>
            <person name="Chung J.K."/>
            <person name="Losada L."/>
            <person name="Nierman W.C."/>
        </authorList>
    </citation>
    <scope>NUCLEOTIDE SEQUENCE [LARGE SCALE GENOMIC DNA]</scope>
    <source>
        <strain evidence="2 5">NIH1004</strain>
    </source>
</reference>
<keyword evidence="1" id="KW-0732">Signal</keyword>
<protein>
    <submittedName>
        <fullName evidence="3">Uncharacterized protein</fullName>
    </submittedName>
</protein>
<evidence type="ECO:0000313" key="4">
    <source>
        <dbReference type="Proteomes" id="UP000308092"/>
    </source>
</evidence>
<dbReference type="EMBL" id="SOSA01001285">
    <property type="protein sequence ID" value="THC87324.1"/>
    <property type="molecule type" value="Genomic_DNA"/>
</dbReference>
<evidence type="ECO:0000256" key="1">
    <source>
        <dbReference type="SAM" id="SignalP"/>
    </source>
</evidence>
<proteinExistence type="predicted"/>
<sequence>MQPVSLLCVIPTILTIVSEFTYGNPIERSVVAFNPFDLEDGAIDSPFLSVDNDIAAEDYDDLPPLPGEGTDLQYGKCYTLSHSHHGGLGTLPNGIYSFGVGNTDRQFKVCRNTGECKRYGSDQTVRKGSQFYLYDTQGSERQGPGWASLHSWRWLGVYNPNNRPEFYAKFRGKPTCDEGKYENCAICVNLKDNWGGFTGLEVHANKLLYTVRNTARCVTLKFKPVRCHRDDDDVYRVKEGEL</sequence>
<reference evidence="3 4" key="1">
    <citation type="submission" date="2019-03" db="EMBL/GenBank/DDBJ databases">
        <title>The genome sequence of a newly discovered highly antifungal drug resistant Aspergillus species, Aspergillus tanneri NIH 1004.</title>
        <authorList>
            <person name="Mounaud S."/>
            <person name="Singh I."/>
            <person name="Joardar V."/>
            <person name="Pakala S."/>
            <person name="Pakala S."/>
            <person name="Venepally P."/>
            <person name="Hoover J."/>
            <person name="Nierman W."/>
            <person name="Chung J."/>
            <person name="Losada L."/>
        </authorList>
    </citation>
    <scope>NUCLEOTIDE SEQUENCE [LARGE SCALE GENOMIC DNA]</scope>
    <source>
        <strain evidence="3 4">NIH1004</strain>
    </source>
</reference>
<dbReference type="Proteomes" id="UP000324241">
    <property type="component" value="Unassembled WGS sequence"/>
</dbReference>
<keyword evidence="4" id="KW-1185">Reference proteome</keyword>
<evidence type="ECO:0000313" key="5">
    <source>
        <dbReference type="Proteomes" id="UP000324241"/>
    </source>
</evidence>
<feature type="signal peptide" evidence="1">
    <location>
        <begin position="1"/>
        <end position="23"/>
    </location>
</feature>
<dbReference type="Proteomes" id="UP000308092">
    <property type="component" value="Unassembled WGS sequence"/>
</dbReference>
<organism evidence="3 4">
    <name type="scientific">Aspergillus tanneri</name>
    <dbReference type="NCBI Taxonomy" id="1220188"/>
    <lineage>
        <taxon>Eukaryota</taxon>
        <taxon>Fungi</taxon>
        <taxon>Dikarya</taxon>
        <taxon>Ascomycota</taxon>
        <taxon>Pezizomycotina</taxon>
        <taxon>Eurotiomycetes</taxon>
        <taxon>Eurotiomycetidae</taxon>
        <taxon>Eurotiales</taxon>
        <taxon>Aspergillaceae</taxon>
        <taxon>Aspergillus</taxon>
        <taxon>Aspergillus subgen. Circumdati</taxon>
    </lineage>
</organism>
<comment type="caution">
    <text evidence="3">The sequence shown here is derived from an EMBL/GenBank/DDBJ whole genome shotgun (WGS) entry which is preliminary data.</text>
</comment>
<dbReference type="VEuPathDB" id="FungiDB:EYZ11_013229"/>
<dbReference type="AlphaFoldDB" id="A0A4V3UMH4"/>
<dbReference type="GeneID" id="54333236"/>
<evidence type="ECO:0000313" key="2">
    <source>
        <dbReference type="EMBL" id="KAA8643761.1"/>
    </source>
</evidence>
<gene>
    <name evidence="2" type="ORF">ATNIH1004_010535</name>
    <name evidence="3" type="ORF">EYZ11_013229</name>
</gene>
<name>A0A4V3UMH4_9EURO</name>
<dbReference type="OrthoDB" id="4917178at2759"/>
<evidence type="ECO:0000313" key="3">
    <source>
        <dbReference type="EMBL" id="THC87324.1"/>
    </source>
</evidence>
<feature type="chain" id="PRO_5036125430" evidence="1">
    <location>
        <begin position="24"/>
        <end position="242"/>
    </location>
</feature>
<dbReference type="RefSeq" id="XP_033423122.1">
    <property type="nucleotide sequence ID" value="XM_033575104.1"/>
</dbReference>
<accession>A0A4V3UMH4</accession>
<dbReference type="EMBL" id="QUQM01000005">
    <property type="protein sequence ID" value="KAA8643761.1"/>
    <property type="molecule type" value="Genomic_DNA"/>
</dbReference>